<dbReference type="Pfam" id="PF05991">
    <property type="entry name" value="NYN_YacP"/>
    <property type="match status" value="1"/>
</dbReference>
<evidence type="ECO:0000313" key="2">
    <source>
        <dbReference type="Proteomes" id="UP000320679"/>
    </source>
</evidence>
<name>A0A523V0U6_UNCAE</name>
<gene>
    <name evidence="1" type="ORF">E3J59_00620</name>
</gene>
<proteinExistence type="predicted"/>
<sequence length="172" mass="19861">MGIAILVDGYNVIYSSSELKRLLEKSRYQAQEKLVNLMSSYCSLEGREGYVVFDAYRGHCLKSEEEIGSNLKIILTGTGETADSYIEKFVSQKKAYYDYIYVVTSDYSQRRTADDKKVLFLSPQNFLKEIEAYQKVLRETYFSSPSKACLRVSDYLKSEVKERLDRIREGLS</sequence>
<dbReference type="EMBL" id="SOJK01000027">
    <property type="protein sequence ID" value="TET48402.1"/>
    <property type="molecule type" value="Genomic_DNA"/>
</dbReference>
<dbReference type="Proteomes" id="UP000320679">
    <property type="component" value="Unassembled WGS sequence"/>
</dbReference>
<reference evidence="1 2" key="1">
    <citation type="submission" date="2019-03" db="EMBL/GenBank/DDBJ databases">
        <title>Metabolic potential of uncultured bacteria and archaea associated with petroleum seepage in deep-sea sediments.</title>
        <authorList>
            <person name="Dong X."/>
            <person name="Hubert C."/>
        </authorList>
    </citation>
    <scope>NUCLEOTIDE SEQUENCE [LARGE SCALE GENOMIC DNA]</scope>
    <source>
        <strain evidence="1">E29_bin78</strain>
    </source>
</reference>
<dbReference type="PANTHER" id="PTHR34547:SF1">
    <property type="entry name" value="YACP-LIKE NYN DOMAIN PROTEIN"/>
    <property type="match status" value="1"/>
</dbReference>
<evidence type="ECO:0008006" key="3">
    <source>
        <dbReference type="Google" id="ProtNLM"/>
    </source>
</evidence>
<feature type="non-terminal residue" evidence="1">
    <location>
        <position position="172"/>
    </location>
</feature>
<comment type="caution">
    <text evidence="1">The sequence shown here is derived from an EMBL/GenBank/DDBJ whole genome shotgun (WGS) entry which is preliminary data.</text>
</comment>
<evidence type="ECO:0000313" key="1">
    <source>
        <dbReference type="EMBL" id="TET48402.1"/>
    </source>
</evidence>
<organism evidence="1 2">
    <name type="scientific">Aerophobetes bacterium</name>
    <dbReference type="NCBI Taxonomy" id="2030807"/>
    <lineage>
        <taxon>Bacteria</taxon>
        <taxon>Candidatus Aerophobota</taxon>
    </lineage>
</organism>
<dbReference type="InterPro" id="IPR010298">
    <property type="entry name" value="YacP-like"/>
</dbReference>
<accession>A0A523V0U6</accession>
<dbReference type="AlphaFoldDB" id="A0A523V0U6"/>
<dbReference type="PANTHER" id="PTHR34547">
    <property type="entry name" value="YACP-LIKE NYN DOMAIN PROTEIN"/>
    <property type="match status" value="1"/>
</dbReference>
<protein>
    <recommendedName>
        <fullName evidence="3">NYN domain-containing protein</fullName>
    </recommendedName>
</protein>